<accession>A0ABM8FI80</accession>
<protein>
    <recommendedName>
        <fullName evidence="3">Alpha/beta hydrolase</fullName>
    </recommendedName>
</protein>
<gene>
    <name evidence="1" type="ORF">HCR_02630</name>
</gene>
<evidence type="ECO:0000313" key="2">
    <source>
        <dbReference type="Proteomes" id="UP001321445"/>
    </source>
</evidence>
<keyword evidence="2" id="KW-1185">Reference proteome</keyword>
<dbReference type="InterPro" id="IPR029058">
    <property type="entry name" value="AB_hydrolase_fold"/>
</dbReference>
<sequence length="172" mass="20138">MIFFSGFSLRNEQELFVEYLDRYHDNPYVIAGFSYGAIKALEYTLQTGRRIDKLILLSPAWFKNKSRAFVKTQLIHYKKEPDRYVETFLKNASDPSPLGLEPYKGPSKIEELEELLTYPWPEEKLQIVVDKKIDIETYLGGRDRIIDAAAAHDFFKNFSTSYLFKPFGHLLR</sequence>
<dbReference type="Gene3D" id="3.40.50.1820">
    <property type="entry name" value="alpha/beta hydrolase"/>
    <property type="match status" value="1"/>
</dbReference>
<dbReference type="SUPFAM" id="SSF53474">
    <property type="entry name" value="alpha/beta-Hydrolases"/>
    <property type="match status" value="1"/>
</dbReference>
<evidence type="ECO:0008006" key="3">
    <source>
        <dbReference type="Google" id="ProtNLM"/>
    </source>
</evidence>
<name>A0ABM8FI80_9BACT</name>
<proteinExistence type="predicted"/>
<dbReference type="NCBIfam" id="NF033854">
    <property type="entry name" value="esterase_BioV"/>
    <property type="match status" value="1"/>
</dbReference>
<organism evidence="1 2">
    <name type="scientific">Hydrogenimonas cancrithermarum</name>
    <dbReference type="NCBI Taxonomy" id="2993563"/>
    <lineage>
        <taxon>Bacteria</taxon>
        <taxon>Pseudomonadati</taxon>
        <taxon>Campylobacterota</taxon>
        <taxon>Epsilonproteobacteria</taxon>
        <taxon>Campylobacterales</taxon>
        <taxon>Hydrogenimonadaceae</taxon>
        <taxon>Hydrogenimonas</taxon>
    </lineage>
</organism>
<reference evidence="1 2" key="1">
    <citation type="submission" date="2023-03" db="EMBL/GenBank/DDBJ databases">
        <title>Description of Hydrogenimonas sp. ISO32.</title>
        <authorList>
            <person name="Mino S."/>
            <person name="Fukazawa S."/>
            <person name="Sawabe T."/>
        </authorList>
    </citation>
    <scope>NUCLEOTIDE SEQUENCE [LARGE SCALE GENOMIC DNA]</scope>
    <source>
        <strain evidence="1 2">ISO32</strain>
    </source>
</reference>
<dbReference type="EMBL" id="AP027370">
    <property type="protein sequence ID" value="BDY11951.1"/>
    <property type="molecule type" value="Genomic_DNA"/>
</dbReference>
<dbReference type="RefSeq" id="WP_286337163.1">
    <property type="nucleotide sequence ID" value="NZ_AP027370.1"/>
</dbReference>
<dbReference type="Proteomes" id="UP001321445">
    <property type="component" value="Chromosome"/>
</dbReference>
<evidence type="ECO:0000313" key="1">
    <source>
        <dbReference type="EMBL" id="BDY11951.1"/>
    </source>
</evidence>